<dbReference type="EMBL" id="KI663542">
    <property type="protein sequence ID" value="ETN72643.1"/>
    <property type="molecule type" value="Genomic_DNA"/>
</dbReference>
<proteinExistence type="predicted"/>
<gene>
    <name evidence="3" type="ORF">NECAME_18742</name>
</gene>
<feature type="non-terminal residue" evidence="3">
    <location>
        <position position="83"/>
    </location>
</feature>
<name>W2SSZ4_NECAM</name>
<organism evidence="3 4">
    <name type="scientific">Necator americanus</name>
    <name type="common">Human hookworm</name>
    <dbReference type="NCBI Taxonomy" id="51031"/>
    <lineage>
        <taxon>Eukaryota</taxon>
        <taxon>Metazoa</taxon>
        <taxon>Ecdysozoa</taxon>
        <taxon>Nematoda</taxon>
        <taxon>Chromadorea</taxon>
        <taxon>Rhabditida</taxon>
        <taxon>Rhabditina</taxon>
        <taxon>Rhabditomorpha</taxon>
        <taxon>Strongyloidea</taxon>
        <taxon>Ancylostomatidae</taxon>
        <taxon>Bunostominae</taxon>
        <taxon>Necator</taxon>
    </lineage>
</organism>
<feature type="compositionally biased region" description="Basic and acidic residues" evidence="1">
    <location>
        <begin position="44"/>
        <end position="74"/>
    </location>
</feature>
<dbReference type="KEGG" id="nai:NECAME_18742"/>
<keyword evidence="2" id="KW-0472">Membrane</keyword>
<evidence type="ECO:0000313" key="3">
    <source>
        <dbReference type="EMBL" id="ETN72643.1"/>
    </source>
</evidence>
<dbReference type="Proteomes" id="UP000053676">
    <property type="component" value="Unassembled WGS sequence"/>
</dbReference>
<keyword evidence="2" id="KW-1133">Transmembrane helix</keyword>
<dbReference type="AlphaFoldDB" id="W2SSZ4"/>
<accession>W2SSZ4</accession>
<reference evidence="4" key="1">
    <citation type="journal article" date="2014" name="Nat. Genet.">
        <title>Genome of the human hookworm Necator americanus.</title>
        <authorList>
            <person name="Tang Y.T."/>
            <person name="Gao X."/>
            <person name="Rosa B.A."/>
            <person name="Abubucker S."/>
            <person name="Hallsworth-Pepin K."/>
            <person name="Martin J."/>
            <person name="Tyagi R."/>
            <person name="Heizer E."/>
            <person name="Zhang X."/>
            <person name="Bhonagiri-Palsikar V."/>
            <person name="Minx P."/>
            <person name="Warren W.C."/>
            <person name="Wang Q."/>
            <person name="Zhan B."/>
            <person name="Hotez P.J."/>
            <person name="Sternberg P.W."/>
            <person name="Dougall A."/>
            <person name="Gaze S.T."/>
            <person name="Mulvenna J."/>
            <person name="Sotillo J."/>
            <person name="Ranganathan S."/>
            <person name="Rabelo E.M."/>
            <person name="Wilson R.K."/>
            <person name="Felgner P.L."/>
            <person name="Bethony J."/>
            <person name="Hawdon J.M."/>
            <person name="Gasser R.B."/>
            <person name="Loukas A."/>
            <person name="Mitreva M."/>
        </authorList>
    </citation>
    <scope>NUCLEOTIDE SEQUENCE [LARGE SCALE GENOMIC DNA]</scope>
</reference>
<protein>
    <submittedName>
        <fullName evidence="3">Uncharacterized protein</fullName>
    </submittedName>
</protein>
<evidence type="ECO:0000256" key="1">
    <source>
        <dbReference type="SAM" id="MobiDB-lite"/>
    </source>
</evidence>
<evidence type="ECO:0000256" key="2">
    <source>
        <dbReference type="SAM" id="Phobius"/>
    </source>
</evidence>
<feature type="region of interest" description="Disordered" evidence="1">
    <location>
        <begin position="44"/>
        <end position="83"/>
    </location>
</feature>
<evidence type="ECO:0000313" key="4">
    <source>
        <dbReference type="Proteomes" id="UP000053676"/>
    </source>
</evidence>
<keyword evidence="4" id="KW-1185">Reference proteome</keyword>
<keyword evidence="2" id="KW-0812">Transmembrane</keyword>
<sequence>MKSRSEERKEKKVLVIVYGLARSCPLFFSSSYHSFLSYYKFKAEEKEKERTKQREKREREERERDRTTDRERLSKSPKMPITT</sequence>
<feature type="transmembrane region" description="Helical" evidence="2">
    <location>
        <begin position="12"/>
        <end position="32"/>
    </location>
</feature>